<organism evidence="2 3">
    <name type="scientific">Thiohalocapsa halophila</name>
    <dbReference type="NCBI Taxonomy" id="69359"/>
    <lineage>
        <taxon>Bacteria</taxon>
        <taxon>Pseudomonadati</taxon>
        <taxon>Pseudomonadota</taxon>
        <taxon>Gammaproteobacteria</taxon>
        <taxon>Chromatiales</taxon>
        <taxon>Chromatiaceae</taxon>
        <taxon>Thiohalocapsa</taxon>
    </lineage>
</organism>
<keyword evidence="1" id="KW-0472">Membrane</keyword>
<keyword evidence="1" id="KW-0812">Transmembrane</keyword>
<feature type="transmembrane region" description="Helical" evidence="1">
    <location>
        <begin position="919"/>
        <end position="939"/>
    </location>
</feature>
<keyword evidence="1" id="KW-1133">Transmembrane helix</keyword>
<dbReference type="EMBL" id="NRRV01000062">
    <property type="protein sequence ID" value="MBK1632949.1"/>
    <property type="molecule type" value="Genomic_DNA"/>
</dbReference>
<gene>
    <name evidence="2" type="ORF">CKO31_19780</name>
</gene>
<evidence type="ECO:0000313" key="3">
    <source>
        <dbReference type="Proteomes" id="UP000748752"/>
    </source>
</evidence>
<comment type="caution">
    <text evidence="2">The sequence shown here is derived from an EMBL/GenBank/DDBJ whole genome shotgun (WGS) entry which is preliminary data.</text>
</comment>
<dbReference type="Proteomes" id="UP000748752">
    <property type="component" value="Unassembled WGS sequence"/>
</dbReference>
<reference evidence="2 3" key="1">
    <citation type="journal article" date="2020" name="Microorganisms">
        <title>Osmotic Adaptation and Compatible Solute Biosynthesis of Phototrophic Bacteria as Revealed from Genome Analyses.</title>
        <authorList>
            <person name="Imhoff J.F."/>
            <person name="Rahn T."/>
            <person name="Kunzel S."/>
            <person name="Keller A."/>
            <person name="Neulinger S.C."/>
        </authorList>
    </citation>
    <scope>NUCLEOTIDE SEQUENCE [LARGE SCALE GENOMIC DNA]</scope>
    <source>
        <strain evidence="2 3">DSM 6210</strain>
    </source>
</reference>
<sequence>MGHILLLASDRTWDMLPGLLRAHLANPDKPSADQALPPGAVLSPNTALDLARKHSGARILIADLRCSAALARLHEAGYVAERAGNRIYGGDATPHEVSALAGDTIVERLLAWSATEAEAQQLLPTRRAQRWERDGWAGLTAAGIPWREAQALSPVKEHWPGRGRAEPLLVRRELDDLTLAIIDTNSPHASEAADVAELLRLLKGRADVGKADCARHRVQACPANADSHDYEQVRCRNEPLQLRPVLLLHQQAGKQGSVHTGAIEYLGARAHLPWLARLLADPALTASFDLRLTIGRYRARLWAQPRAGADAAQVDALISRLLEVVLVTGRPLREYSCTFYLPLDLYLDEELLSPDKAKPATLAPPAPVEPHRVAGAAEAAQQLQAVINSADQEKNLACRLSRAQFGPDDDVLRDGAVTGEQLTEAQAILYFLPELQARLFDADPIKADGVRHWRLPRVELTGAKLIVTLDPDPRAEPHRQTHEIAAAVQDISLFGYTNNLFALAIRVGFTDSEARQARCFSGTQDNWWHALFGWPSSPGRGWGVGDSDEGACQAPDPHALQIERWLAFTKGARLLRSAFAQQSVEKKIQDVKLVLGDADAVFHREAFSPVVEALLIKLTGWRFADPTDRRRLQQLRDDRMVVNLAYALAGPPPSADPAARDAMQRLFSLALFVDRGADGAASQGGYAYDRDFVLGQLGECVNRRWAGLGSLYGSTNYSQVALGFGDYFAGPVARMHVPEIHGRLLLLVLLHDLTLTWFDRCITRITHDLANLDATATADSKPLQRAGAHIAAFQQRFIRFTNDHWFRTVTTQTQGLETHRLMTRAFGLDDKYQLVKDKIERFHDTIGQLRDRAMAEASHRQAQLGTALGRWGPPLALAALLLGVLAIPAHTESTPNALETYDLVRHKLRTLELGAFLRANWNFVTAAGVLAVAVAVWLVKRPRR</sequence>
<name>A0ABS1CN78_9GAMM</name>
<evidence type="ECO:0000313" key="2">
    <source>
        <dbReference type="EMBL" id="MBK1632949.1"/>
    </source>
</evidence>
<evidence type="ECO:0000256" key="1">
    <source>
        <dbReference type="SAM" id="Phobius"/>
    </source>
</evidence>
<proteinExistence type="predicted"/>
<dbReference type="RefSeq" id="WP_200240841.1">
    <property type="nucleotide sequence ID" value="NZ_NRRV01000062.1"/>
</dbReference>
<accession>A0ABS1CN78</accession>
<keyword evidence="3" id="KW-1185">Reference proteome</keyword>
<protein>
    <submittedName>
        <fullName evidence="2">Uncharacterized protein</fullName>
    </submittedName>
</protein>